<dbReference type="EMBL" id="SOFI01000003">
    <property type="protein sequence ID" value="TFB80895.1"/>
    <property type="molecule type" value="Genomic_DNA"/>
</dbReference>
<evidence type="ECO:0000313" key="4">
    <source>
        <dbReference type="Proteomes" id="UP000298488"/>
    </source>
</evidence>
<sequence length="88" mass="8920">MPRLVMVPSPSREVSSTHVELHQEGSAVVVTDLGSTNGTTVTNPGFAPLGLRQGESVVVAAGSVVDIGDGIRIVIVTDPTSLPGEGEA</sequence>
<keyword evidence="4" id="KW-1185">Reference proteome</keyword>
<keyword evidence="1" id="KW-0597">Phosphoprotein</keyword>
<dbReference type="CDD" id="cd00060">
    <property type="entry name" value="FHA"/>
    <property type="match status" value="1"/>
</dbReference>
<reference evidence="3 4" key="1">
    <citation type="submission" date="2019-03" db="EMBL/GenBank/DDBJ databases">
        <title>Genomics of glacier-inhabiting Cryobacterium strains.</title>
        <authorList>
            <person name="Liu Q."/>
            <person name="Xin Y.-H."/>
        </authorList>
    </citation>
    <scope>NUCLEOTIDE SEQUENCE [LARGE SCALE GENOMIC DNA]</scope>
    <source>
        <strain evidence="3 4">CGMCC 1.10440</strain>
    </source>
</reference>
<evidence type="ECO:0000313" key="3">
    <source>
        <dbReference type="EMBL" id="TFB80895.1"/>
    </source>
</evidence>
<dbReference type="SUPFAM" id="SSF49879">
    <property type="entry name" value="SMAD/FHA domain"/>
    <property type="match status" value="1"/>
</dbReference>
<dbReference type="Proteomes" id="UP000298488">
    <property type="component" value="Unassembled WGS sequence"/>
</dbReference>
<gene>
    <name evidence="3" type="ORF">E3N84_11800</name>
</gene>
<dbReference type="AlphaFoldDB" id="A0A4R8VDP5"/>
<comment type="caution">
    <text evidence="3">The sequence shown here is derived from an EMBL/GenBank/DDBJ whole genome shotgun (WGS) entry which is preliminary data.</text>
</comment>
<feature type="domain" description="FHA" evidence="2">
    <location>
        <begin position="10"/>
        <end position="68"/>
    </location>
</feature>
<dbReference type="Gene3D" id="2.60.200.20">
    <property type="match status" value="1"/>
</dbReference>
<proteinExistence type="predicted"/>
<dbReference type="InterPro" id="IPR008984">
    <property type="entry name" value="SMAD_FHA_dom_sf"/>
</dbReference>
<dbReference type="OrthoDB" id="5485098at2"/>
<dbReference type="Pfam" id="PF00498">
    <property type="entry name" value="FHA"/>
    <property type="match status" value="1"/>
</dbReference>
<dbReference type="InterPro" id="IPR000253">
    <property type="entry name" value="FHA_dom"/>
</dbReference>
<organism evidence="3 4">
    <name type="scientific">Terrimesophilobacter mesophilus</name>
    <dbReference type="NCBI Taxonomy" id="433647"/>
    <lineage>
        <taxon>Bacteria</taxon>
        <taxon>Bacillati</taxon>
        <taxon>Actinomycetota</taxon>
        <taxon>Actinomycetes</taxon>
        <taxon>Micrococcales</taxon>
        <taxon>Microbacteriaceae</taxon>
        <taxon>Terrimesophilobacter</taxon>
    </lineage>
</organism>
<name>A0A4R8VDP5_9MICO</name>
<protein>
    <submittedName>
        <fullName evidence="3">FHA domain-containing protein</fullName>
    </submittedName>
</protein>
<accession>A0A4R8VDP5</accession>
<evidence type="ECO:0000259" key="2">
    <source>
        <dbReference type="Pfam" id="PF00498"/>
    </source>
</evidence>
<evidence type="ECO:0000256" key="1">
    <source>
        <dbReference type="ARBA" id="ARBA00022553"/>
    </source>
</evidence>